<evidence type="ECO:0000256" key="2">
    <source>
        <dbReference type="ARBA" id="ARBA00022603"/>
    </source>
</evidence>
<dbReference type="RefSeq" id="WP_014796613.1">
    <property type="nucleotide sequence ID" value="NC_018018.1"/>
</dbReference>
<dbReference type="Gene3D" id="3.40.50.150">
    <property type="entry name" value="Vaccinia Virus protein VP39"/>
    <property type="match status" value="1"/>
</dbReference>
<dbReference type="EC" id="2.1.1.-" evidence="4"/>
<dbReference type="PATRIC" id="fig|880071.3.peg.661"/>
<dbReference type="GO" id="GO:0003677">
    <property type="term" value="F:DNA binding"/>
    <property type="evidence" value="ECO:0007669"/>
    <property type="project" value="InterPro"/>
</dbReference>
<dbReference type="AlphaFoldDB" id="I4AGR9"/>
<sequence>MSKPTLYNKSCYGLEDIEDNSIDALVTDPPYGLGFQNHEWDKGHVPEKQIWEDSWRVLKPGGYGVVFSFPRLMHRVMIDIEDSGFILKDVLFWANLNGMPKTRNIALDIDKELGVESEIDGEYNYTQGYIKDGADSYKVKERKYRRKPASELGKKYAGSGTNLKPVYEPIILIQKPISESNIAKNVIKYGTGVLNIEDGRIPYSLQERGKKIGHNPHPIGRVPSHILRYEEMNDRYDKFFVIPKVRKQKDLFNYHPTIKPIELMSHLISLVSFKDQLVLDPFMGSGSTALAAIIKERNFIGYEKDKKYFDISQKRIDIELNQKLI</sequence>
<dbReference type="OrthoDB" id="1273118at2"/>
<dbReference type="PRINTS" id="PR00508">
    <property type="entry name" value="S21N4MTFRASE"/>
</dbReference>
<dbReference type="eggNOG" id="COG1041">
    <property type="taxonomic scope" value="Bacteria"/>
</dbReference>
<dbReference type="REBASE" id="49165">
    <property type="entry name" value="M.Fli6794ORF693P"/>
</dbReference>
<protein>
    <recommendedName>
        <fullName evidence="4">Methyltransferase</fullName>
        <ecNumber evidence="4">2.1.1.-</ecNumber>
    </recommendedName>
</protein>
<evidence type="ECO:0000313" key="7">
    <source>
        <dbReference type="Proteomes" id="UP000006054"/>
    </source>
</evidence>
<gene>
    <name evidence="6" type="ordered locus">Fleli_0693</name>
</gene>
<reference evidence="7" key="1">
    <citation type="submission" date="2012-06" db="EMBL/GenBank/DDBJ databases">
        <title>The complete genome of Flexibacter litoralis DSM 6794.</title>
        <authorList>
            <person name="Lucas S."/>
            <person name="Copeland A."/>
            <person name="Lapidus A."/>
            <person name="Glavina del Rio T."/>
            <person name="Dalin E."/>
            <person name="Tice H."/>
            <person name="Bruce D."/>
            <person name="Goodwin L."/>
            <person name="Pitluck S."/>
            <person name="Peters L."/>
            <person name="Ovchinnikova G."/>
            <person name="Lu M."/>
            <person name="Kyrpides N."/>
            <person name="Mavromatis K."/>
            <person name="Ivanova N."/>
            <person name="Brettin T."/>
            <person name="Detter J.C."/>
            <person name="Han C."/>
            <person name="Larimer F."/>
            <person name="Land M."/>
            <person name="Hauser L."/>
            <person name="Markowitz V."/>
            <person name="Cheng J.-F."/>
            <person name="Hugenholtz P."/>
            <person name="Woyke T."/>
            <person name="Wu D."/>
            <person name="Spring S."/>
            <person name="Lang E."/>
            <person name="Kopitz M."/>
            <person name="Brambilla E."/>
            <person name="Klenk H.-P."/>
            <person name="Eisen J.A."/>
        </authorList>
    </citation>
    <scope>NUCLEOTIDE SEQUENCE [LARGE SCALE GENOMIC DNA]</scope>
    <source>
        <strain evidence="7">ATCC 23117 / DSM 6794 / NBRC 15988 / NCIMB 1366 / Sio-4</strain>
    </source>
</reference>
<keyword evidence="7" id="KW-1185">Reference proteome</keyword>
<keyword evidence="2 6" id="KW-0489">Methyltransferase</keyword>
<name>I4AGR9_BERLS</name>
<evidence type="ECO:0000256" key="3">
    <source>
        <dbReference type="ARBA" id="ARBA00022679"/>
    </source>
</evidence>
<dbReference type="InterPro" id="IPR029063">
    <property type="entry name" value="SAM-dependent_MTases_sf"/>
</dbReference>
<dbReference type="STRING" id="880071.Fleli_0693"/>
<dbReference type="KEGG" id="fli:Fleli_0693"/>
<dbReference type="SUPFAM" id="SSF53335">
    <property type="entry name" value="S-adenosyl-L-methionine-dependent methyltransferases"/>
    <property type="match status" value="1"/>
</dbReference>
<evidence type="ECO:0000313" key="6">
    <source>
        <dbReference type="EMBL" id="AFM03154.1"/>
    </source>
</evidence>
<dbReference type="PANTHER" id="PTHR13370:SF24">
    <property type="entry name" value="TYPE III RESTRICTION-MODIFICATION ENZYME STYLTI MOD SUBUNIT"/>
    <property type="match status" value="1"/>
</dbReference>
<evidence type="ECO:0000256" key="1">
    <source>
        <dbReference type="ARBA" id="ARBA00006594"/>
    </source>
</evidence>
<dbReference type="PANTHER" id="PTHR13370">
    <property type="entry name" value="RNA METHYLASE-RELATED"/>
    <property type="match status" value="1"/>
</dbReference>
<evidence type="ECO:0000259" key="5">
    <source>
        <dbReference type="Pfam" id="PF01555"/>
    </source>
</evidence>
<dbReference type="HOGENOM" id="CLU_024927_11_0_10"/>
<dbReference type="Proteomes" id="UP000006054">
    <property type="component" value="Chromosome"/>
</dbReference>
<dbReference type="eggNOG" id="COG0863">
    <property type="taxonomic scope" value="Bacteria"/>
</dbReference>
<dbReference type="Pfam" id="PF01555">
    <property type="entry name" value="N6_N4_Mtase"/>
    <property type="match status" value="1"/>
</dbReference>
<keyword evidence="3" id="KW-0808">Transferase</keyword>
<dbReference type="InterPro" id="IPR001091">
    <property type="entry name" value="RM_Methyltransferase"/>
</dbReference>
<proteinExistence type="inferred from homology"/>
<accession>I4AGR9</accession>
<organism evidence="6 7">
    <name type="scientific">Bernardetia litoralis (strain ATCC 23117 / DSM 6794 / NBRC 15988 / NCIMB 1366 / Fx l1 / Sio-4)</name>
    <name type="common">Flexibacter litoralis</name>
    <dbReference type="NCBI Taxonomy" id="880071"/>
    <lineage>
        <taxon>Bacteria</taxon>
        <taxon>Pseudomonadati</taxon>
        <taxon>Bacteroidota</taxon>
        <taxon>Cytophagia</taxon>
        <taxon>Cytophagales</taxon>
        <taxon>Bernardetiaceae</taxon>
        <taxon>Bernardetia</taxon>
    </lineage>
</organism>
<comment type="similarity">
    <text evidence="1 4">Belongs to the N(4)/N(6)-methyltransferase family.</text>
</comment>
<dbReference type="InterPro" id="IPR002052">
    <property type="entry name" value="DNA_methylase_N6_adenine_CS"/>
</dbReference>
<dbReference type="PROSITE" id="PS00092">
    <property type="entry name" value="N6_MTASE"/>
    <property type="match status" value="1"/>
</dbReference>
<dbReference type="GO" id="GO:0008170">
    <property type="term" value="F:N-methyltransferase activity"/>
    <property type="evidence" value="ECO:0007669"/>
    <property type="project" value="InterPro"/>
</dbReference>
<dbReference type="GO" id="GO:0032259">
    <property type="term" value="P:methylation"/>
    <property type="evidence" value="ECO:0007669"/>
    <property type="project" value="UniProtKB-KW"/>
</dbReference>
<dbReference type="InterPro" id="IPR002941">
    <property type="entry name" value="DNA_methylase_N4/N6"/>
</dbReference>
<feature type="domain" description="DNA methylase N-4/N-6" evidence="5">
    <location>
        <begin position="22"/>
        <end position="314"/>
    </location>
</feature>
<dbReference type="GO" id="GO:0005737">
    <property type="term" value="C:cytoplasm"/>
    <property type="evidence" value="ECO:0007669"/>
    <property type="project" value="TreeGrafter"/>
</dbReference>
<evidence type="ECO:0000256" key="4">
    <source>
        <dbReference type="RuleBase" id="RU362026"/>
    </source>
</evidence>
<dbReference type="EMBL" id="CP003345">
    <property type="protein sequence ID" value="AFM03154.1"/>
    <property type="molecule type" value="Genomic_DNA"/>
</dbReference>